<keyword evidence="4" id="KW-1185">Reference proteome</keyword>
<evidence type="ECO:0000313" key="4">
    <source>
        <dbReference type="Proteomes" id="UP000422108"/>
    </source>
</evidence>
<name>A0A5K8A8D4_9BACT</name>
<dbReference type="Pfam" id="PF13103">
    <property type="entry name" value="TonB_2"/>
    <property type="match status" value="1"/>
</dbReference>
<accession>A0A5K8A8D4</accession>
<feature type="region of interest" description="Disordered" evidence="1">
    <location>
        <begin position="69"/>
        <end position="130"/>
    </location>
</feature>
<dbReference type="EMBL" id="AP021879">
    <property type="protein sequence ID" value="BBO88892.1"/>
    <property type="molecule type" value="Genomic_DNA"/>
</dbReference>
<evidence type="ECO:0008006" key="5">
    <source>
        <dbReference type="Google" id="ProtNLM"/>
    </source>
</evidence>
<feature type="region of interest" description="Disordered" evidence="1">
    <location>
        <begin position="179"/>
        <end position="212"/>
    </location>
</feature>
<feature type="compositionally biased region" description="Basic residues" evidence="1">
    <location>
        <begin position="99"/>
        <end position="108"/>
    </location>
</feature>
<dbReference type="Gene3D" id="3.30.1150.10">
    <property type="match status" value="1"/>
</dbReference>
<evidence type="ECO:0000256" key="1">
    <source>
        <dbReference type="SAM" id="MobiDB-lite"/>
    </source>
</evidence>
<keyword evidence="2" id="KW-0812">Transmembrane</keyword>
<dbReference type="AlphaFoldDB" id="A0A5K8A8D4"/>
<keyword evidence="2" id="KW-1133">Transmembrane helix</keyword>
<dbReference type="RefSeq" id="WP_155310150.1">
    <property type="nucleotide sequence ID" value="NZ_AP021879.1"/>
</dbReference>
<reference evidence="3 4" key="1">
    <citation type="submission" date="2019-11" db="EMBL/GenBank/DDBJ databases">
        <title>Comparative genomics of hydrocarbon-degrading Desulfosarcina strains.</title>
        <authorList>
            <person name="Watanabe M."/>
            <person name="Kojima H."/>
            <person name="Fukui M."/>
        </authorList>
    </citation>
    <scope>NUCLEOTIDE SEQUENCE [LARGE SCALE GENOMIC DNA]</scope>
    <source>
        <strain evidence="4">oXyS1</strain>
    </source>
</reference>
<evidence type="ECO:0000313" key="3">
    <source>
        <dbReference type="EMBL" id="BBO88892.1"/>
    </source>
</evidence>
<organism evidence="3 4">
    <name type="scientific">Desulfosarcina ovata subsp. ovata</name>
    <dbReference type="NCBI Taxonomy" id="2752305"/>
    <lineage>
        <taxon>Bacteria</taxon>
        <taxon>Pseudomonadati</taxon>
        <taxon>Thermodesulfobacteriota</taxon>
        <taxon>Desulfobacteria</taxon>
        <taxon>Desulfobacterales</taxon>
        <taxon>Desulfosarcinaceae</taxon>
        <taxon>Desulfosarcina</taxon>
    </lineage>
</organism>
<proteinExistence type="predicted"/>
<feature type="transmembrane region" description="Helical" evidence="2">
    <location>
        <begin position="23"/>
        <end position="43"/>
    </location>
</feature>
<dbReference type="SUPFAM" id="SSF74653">
    <property type="entry name" value="TolA/TonB C-terminal domain"/>
    <property type="match status" value="1"/>
</dbReference>
<protein>
    <recommendedName>
        <fullName evidence="5">TonB C-terminal domain-containing protein</fullName>
    </recommendedName>
</protein>
<feature type="compositionally biased region" description="Basic and acidic residues" evidence="1">
    <location>
        <begin position="78"/>
        <end position="90"/>
    </location>
</feature>
<gene>
    <name evidence="3" type="ORF">DSCOOX_20720</name>
</gene>
<keyword evidence="2" id="KW-0472">Membrane</keyword>
<dbReference type="Proteomes" id="UP000422108">
    <property type="component" value="Chromosome"/>
</dbReference>
<sequence length="313" mass="33542">MRTNVRVPVSFSDGRKADGQMSLAYPVAISLVCHMVFLALFVVTPSLRFDRPQPRSVISVSMVSMKKDASGTASSASADRKPPAAKKTADVKPAPPPKPVKKAVKKTAKPAVTPFPTPPKPKTSLKHKTFKSTQVVKKAIEQLETKVVKTPAAPEAQAASPEDLKSALNRLRQEVGKVEAAKSAASAKGGGEGRGTSTGKAGATPGPFNEDGKRSAELIDLYRIEVAFQIQKNWAFNEQLSGGDRSLASAIVFKVMPNGEIRDIFFTDRSGSTYLDESGYKAIVKSNPVDPHPSGLNLPYVEMGIRFTPQGIR</sequence>
<evidence type="ECO:0000256" key="2">
    <source>
        <dbReference type="SAM" id="Phobius"/>
    </source>
</evidence>